<evidence type="ECO:0000256" key="1">
    <source>
        <dbReference type="SAM" id="SignalP"/>
    </source>
</evidence>
<name>A0ABV5VV53_9BACL</name>
<evidence type="ECO:0000313" key="2">
    <source>
        <dbReference type="EMBL" id="MFB9752148.1"/>
    </source>
</evidence>
<keyword evidence="3" id="KW-1185">Reference proteome</keyword>
<gene>
    <name evidence="2" type="ORF">ACFFNY_11335</name>
</gene>
<keyword evidence="1" id="KW-0732">Signal</keyword>
<dbReference type="PROSITE" id="PS51257">
    <property type="entry name" value="PROKAR_LIPOPROTEIN"/>
    <property type="match status" value="1"/>
</dbReference>
<evidence type="ECO:0000313" key="3">
    <source>
        <dbReference type="Proteomes" id="UP001589619"/>
    </source>
</evidence>
<dbReference type="EMBL" id="JBHMAG010000009">
    <property type="protein sequence ID" value="MFB9752148.1"/>
    <property type="molecule type" value="Genomic_DNA"/>
</dbReference>
<organism evidence="2 3">
    <name type="scientific">Paenibacillus hodogayensis</name>
    <dbReference type="NCBI Taxonomy" id="279208"/>
    <lineage>
        <taxon>Bacteria</taxon>
        <taxon>Bacillati</taxon>
        <taxon>Bacillota</taxon>
        <taxon>Bacilli</taxon>
        <taxon>Bacillales</taxon>
        <taxon>Paenibacillaceae</taxon>
        <taxon>Paenibacillus</taxon>
    </lineage>
</organism>
<comment type="caution">
    <text evidence="2">The sequence shown here is derived from an EMBL/GenBank/DDBJ whole genome shotgun (WGS) entry which is preliminary data.</text>
</comment>
<feature type="signal peptide" evidence="1">
    <location>
        <begin position="1"/>
        <end position="25"/>
    </location>
</feature>
<reference evidence="2 3" key="1">
    <citation type="submission" date="2024-09" db="EMBL/GenBank/DDBJ databases">
        <authorList>
            <person name="Sun Q."/>
            <person name="Mori K."/>
        </authorList>
    </citation>
    <scope>NUCLEOTIDE SEQUENCE [LARGE SCALE GENOMIC DNA]</scope>
    <source>
        <strain evidence="2 3">JCM 12520</strain>
    </source>
</reference>
<dbReference type="Proteomes" id="UP001589619">
    <property type="component" value="Unassembled WGS sequence"/>
</dbReference>
<proteinExistence type="predicted"/>
<feature type="chain" id="PRO_5046201280" description="Sugar ABC transporter substrate-binding protein" evidence="1">
    <location>
        <begin position="26"/>
        <end position="96"/>
    </location>
</feature>
<sequence>MSSKVNKSVLAGATAVLLATTVLTACSGSPDKAAAVDSEPTAKPLKKDIKVLLSHNNSGFASKGPEDKKAKYYAELSRLSGYNLSYEFLGHDIDYR</sequence>
<accession>A0ABV5VV53</accession>
<evidence type="ECO:0008006" key="4">
    <source>
        <dbReference type="Google" id="ProtNLM"/>
    </source>
</evidence>
<protein>
    <recommendedName>
        <fullName evidence="4">Sugar ABC transporter substrate-binding protein</fullName>
    </recommendedName>
</protein>
<dbReference type="RefSeq" id="WP_344910912.1">
    <property type="nucleotide sequence ID" value="NZ_BAAAYO010000010.1"/>
</dbReference>